<organism evidence="2 3">
    <name type="scientific">Fusarium tricinctum</name>
    <dbReference type="NCBI Taxonomy" id="61284"/>
    <lineage>
        <taxon>Eukaryota</taxon>
        <taxon>Fungi</taxon>
        <taxon>Dikarya</taxon>
        <taxon>Ascomycota</taxon>
        <taxon>Pezizomycotina</taxon>
        <taxon>Sordariomycetes</taxon>
        <taxon>Hypocreomycetidae</taxon>
        <taxon>Hypocreales</taxon>
        <taxon>Nectriaceae</taxon>
        <taxon>Fusarium</taxon>
        <taxon>Fusarium tricinctum species complex</taxon>
    </lineage>
</organism>
<dbReference type="Proteomes" id="UP000813427">
    <property type="component" value="Unassembled WGS sequence"/>
</dbReference>
<comment type="caution">
    <text evidence="2">The sequence shown here is derived from an EMBL/GenBank/DDBJ whole genome shotgun (WGS) entry which is preliminary data.</text>
</comment>
<name>A0A8K0WAB1_9HYPO</name>
<evidence type="ECO:0000256" key="1">
    <source>
        <dbReference type="SAM" id="Phobius"/>
    </source>
</evidence>
<feature type="transmembrane region" description="Helical" evidence="1">
    <location>
        <begin position="111"/>
        <end position="131"/>
    </location>
</feature>
<keyword evidence="1" id="KW-1133">Transmembrane helix</keyword>
<keyword evidence="3" id="KW-1185">Reference proteome</keyword>
<dbReference type="EMBL" id="JAGPXF010000005">
    <property type="protein sequence ID" value="KAH7241936.1"/>
    <property type="molecule type" value="Genomic_DNA"/>
</dbReference>
<feature type="transmembrane region" description="Helical" evidence="1">
    <location>
        <begin position="76"/>
        <end position="96"/>
    </location>
</feature>
<sequence length="141" mass="15880">MLLLYNARSITVNVCNGGLENMIVTSHHLDDRLHRSGMSYVEVLQLSTTNCLVRSDRASAVPRHSMSLSNRESTRLTHLFLLSFLIDMLAVVILLSERWQGCVSEAGLHQFRLVLAFVVTVLTVFVVRGFVRNYLIYGGAR</sequence>
<accession>A0A8K0WAB1</accession>
<dbReference type="AlphaFoldDB" id="A0A8K0WAB1"/>
<protein>
    <submittedName>
        <fullName evidence="2">Uncharacterized protein</fullName>
    </submittedName>
</protein>
<keyword evidence="1" id="KW-0472">Membrane</keyword>
<keyword evidence="1" id="KW-0812">Transmembrane</keyword>
<proteinExistence type="predicted"/>
<dbReference type="OrthoDB" id="10342663at2759"/>
<reference evidence="2" key="1">
    <citation type="journal article" date="2021" name="Nat. Commun.">
        <title>Genetic determinants of endophytism in the Arabidopsis root mycobiome.</title>
        <authorList>
            <person name="Mesny F."/>
            <person name="Miyauchi S."/>
            <person name="Thiergart T."/>
            <person name="Pickel B."/>
            <person name="Atanasova L."/>
            <person name="Karlsson M."/>
            <person name="Huettel B."/>
            <person name="Barry K.W."/>
            <person name="Haridas S."/>
            <person name="Chen C."/>
            <person name="Bauer D."/>
            <person name="Andreopoulos W."/>
            <person name="Pangilinan J."/>
            <person name="LaButti K."/>
            <person name="Riley R."/>
            <person name="Lipzen A."/>
            <person name="Clum A."/>
            <person name="Drula E."/>
            <person name="Henrissat B."/>
            <person name="Kohler A."/>
            <person name="Grigoriev I.V."/>
            <person name="Martin F.M."/>
            <person name="Hacquard S."/>
        </authorList>
    </citation>
    <scope>NUCLEOTIDE SEQUENCE</scope>
    <source>
        <strain evidence="2">MPI-SDFR-AT-0068</strain>
    </source>
</reference>
<gene>
    <name evidence="2" type="ORF">BKA59DRAFT_218927</name>
</gene>
<evidence type="ECO:0000313" key="2">
    <source>
        <dbReference type="EMBL" id="KAH7241936.1"/>
    </source>
</evidence>
<evidence type="ECO:0000313" key="3">
    <source>
        <dbReference type="Proteomes" id="UP000813427"/>
    </source>
</evidence>